<dbReference type="EMBL" id="JAPMOS010000009">
    <property type="protein sequence ID" value="KAJ4461116.1"/>
    <property type="molecule type" value="Genomic_DNA"/>
</dbReference>
<comment type="subunit">
    <text evidence="5">V-ATPase is a heteromultimeric enzyme composed of a peripheral catalytic V1 complex (components A to H) attached to an integral membrane V0 proton pore complex.</text>
</comment>
<dbReference type="SUPFAM" id="SSF118203">
    <property type="entry name" value="Vacuolar ATP synthase subunit C"/>
    <property type="match status" value="1"/>
</dbReference>
<keyword evidence="3 5" id="KW-0375">Hydrogen ion transport</keyword>
<dbReference type="CDD" id="cd14785">
    <property type="entry name" value="V-ATPase_C"/>
    <property type="match status" value="1"/>
</dbReference>
<dbReference type="InterPro" id="IPR036132">
    <property type="entry name" value="Vac_ATP_synth_c_sf"/>
</dbReference>
<protein>
    <recommendedName>
        <fullName evidence="5">V-type proton ATPase subunit C</fullName>
    </recommendedName>
</protein>
<evidence type="ECO:0000256" key="1">
    <source>
        <dbReference type="ARBA" id="ARBA00006138"/>
    </source>
</evidence>
<comment type="caution">
    <text evidence="6">The sequence shown here is derived from an EMBL/GenBank/DDBJ whole genome shotgun (WGS) entry which is preliminary data.</text>
</comment>
<dbReference type="PANTHER" id="PTHR10137">
    <property type="entry name" value="V-TYPE PROTON ATPASE SUBUNIT C"/>
    <property type="match status" value="1"/>
</dbReference>
<dbReference type="Pfam" id="PF03223">
    <property type="entry name" value="V-ATPase_C"/>
    <property type="match status" value="1"/>
</dbReference>
<comment type="function">
    <text evidence="5">Subunit of the V1 complex of vacuolar(H+)-ATPase (V-ATPase), a multisubunit enzyme composed of a peripheral complex (V1) that hydrolyzes ATP and a membrane integral complex (V0) that translocates protons. V-ATPase is responsible for acidifying and maintaining the pH of intracellular compartments and in some cell types, is targeted to the plasma membrane, where it is responsible for acidifying the extracellular environment. Subunit C is necessary for the assembly of the catalytic sector of the enzyme and is likely to have a specific function in its catalytic activity.</text>
</comment>
<keyword evidence="4 5" id="KW-0406">Ion transport</keyword>
<proteinExistence type="inferred from homology"/>
<dbReference type="InterPro" id="IPR004907">
    <property type="entry name" value="ATPase_V1-cplx_csu"/>
</dbReference>
<organism evidence="6 7">
    <name type="scientific">Paratrimastix pyriformis</name>
    <dbReference type="NCBI Taxonomy" id="342808"/>
    <lineage>
        <taxon>Eukaryota</taxon>
        <taxon>Metamonada</taxon>
        <taxon>Preaxostyla</taxon>
        <taxon>Paratrimastigidae</taxon>
        <taxon>Paratrimastix</taxon>
    </lineage>
</organism>
<reference evidence="6" key="1">
    <citation type="journal article" date="2022" name="bioRxiv">
        <title>Genomics of Preaxostyla Flagellates Illuminates Evolutionary Transitions and the Path Towards Mitochondrial Loss.</title>
        <authorList>
            <person name="Novak L.V.F."/>
            <person name="Treitli S.C."/>
            <person name="Pyrih J."/>
            <person name="Halakuc P."/>
            <person name="Pipaliya S.V."/>
            <person name="Vacek V."/>
            <person name="Brzon O."/>
            <person name="Soukal P."/>
            <person name="Eme L."/>
            <person name="Dacks J.B."/>
            <person name="Karnkowska A."/>
            <person name="Elias M."/>
            <person name="Hampl V."/>
        </authorList>
    </citation>
    <scope>NUCLEOTIDE SEQUENCE</scope>
    <source>
        <strain evidence="6">RCP-MX</strain>
    </source>
</reference>
<evidence type="ECO:0000313" key="7">
    <source>
        <dbReference type="Proteomes" id="UP001141327"/>
    </source>
</evidence>
<keyword evidence="7" id="KW-1185">Reference proteome</keyword>
<dbReference type="Gene3D" id="1.20.1460.10">
    <property type="entry name" value="subunit c (vma5p) of the yeast v-atpase, domain 2"/>
    <property type="match status" value="1"/>
</dbReference>
<dbReference type="PANTHER" id="PTHR10137:SF0">
    <property type="entry name" value="V-TYPE PROTON ATPASE SUBUNIT C"/>
    <property type="match status" value="1"/>
</dbReference>
<name>A0ABQ8USQ3_9EUKA</name>
<evidence type="ECO:0000256" key="4">
    <source>
        <dbReference type="ARBA" id="ARBA00023065"/>
    </source>
</evidence>
<sequence>MEIPWIVSVRGGRAPDDGFRTLQTRIAGLADTFPITLPPLKVGTLNTLLEIADSLGKIDQFSELVCHRIEKQLYELQKNEDAPMVKQAPVEQSLFQFQWDEGKYVSARLSIPQIVESISTEMSKIDEDMKARVAEFSATKSALTALNRRSSGSLAVRSLADMVTLDDVVESENLTTLFVVVPKFLYKDWAAKYESLAQFVVPRSSRCICEDEEAGLFAVTLFKRVVAQFKTAAQQARFTVREFSFDPAALQNNKEEKKKLDALFSKQWADFLRWCRTAFAEAVLAWFHLKVVRCHAESVLRYGLPVDYRAVVVVPHRKQSKHLMDVLVREYSAEAGGPATAAAAAAAQAQAPEGGKAAALVSTEPYLPFVYFTVPFMSRMIETDH</sequence>
<evidence type="ECO:0000256" key="3">
    <source>
        <dbReference type="ARBA" id="ARBA00022781"/>
    </source>
</evidence>
<gene>
    <name evidence="6" type="ORF">PAPYR_2569</name>
</gene>
<comment type="similarity">
    <text evidence="1 5">Belongs to the V-ATPase C subunit family.</text>
</comment>
<evidence type="ECO:0000313" key="6">
    <source>
        <dbReference type="EMBL" id="KAJ4461116.1"/>
    </source>
</evidence>
<dbReference type="Gene3D" id="3.30.70.100">
    <property type="match status" value="1"/>
</dbReference>
<evidence type="ECO:0000256" key="2">
    <source>
        <dbReference type="ARBA" id="ARBA00022448"/>
    </source>
</evidence>
<keyword evidence="2 5" id="KW-0813">Transport</keyword>
<dbReference type="Gene3D" id="3.30.70.1180">
    <property type="entry name" value="Vacuolar atp synthase subunit c, domain 1"/>
    <property type="match status" value="1"/>
</dbReference>
<dbReference type="Proteomes" id="UP001141327">
    <property type="component" value="Unassembled WGS sequence"/>
</dbReference>
<evidence type="ECO:0000256" key="5">
    <source>
        <dbReference type="RuleBase" id="RU364010"/>
    </source>
</evidence>
<accession>A0ABQ8USQ3</accession>